<name>A0A024QA65_9BACI</name>
<dbReference type="STRING" id="1462526.BN990_01452"/>
<reference evidence="2" key="2">
    <citation type="submission" date="2014-05" db="EMBL/GenBank/DDBJ databases">
        <title>Draft genome sequence of Virgibacillus massiliensis Vm-5.</title>
        <authorList>
            <person name="Khelaifia S."/>
            <person name="Croce O."/>
            <person name="Lagier J.C."/>
            <person name="Raoult D."/>
        </authorList>
    </citation>
    <scope>NUCLEOTIDE SEQUENCE [LARGE SCALE GENOMIC DNA]</scope>
    <source>
        <strain evidence="2">Vm-5</strain>
    </source>
</reference>
<dbReference type="Proteomes" id="UP000028875">
    <property type="component" value="Unassembled WGS sequence"/>
</dbReference>
<organism evidence="1 2">
    <name type="scientific">Virgibacillus massiliensis</name>
    <dbReference type="NCBI Taxonomy" id="1462526"/>
    <lineage>
        <taxon>Bacteria</taxon>
        <taxon>Bacillati</taxon>
        <taxon>Bacillota</taxon>
        <taxon>Bacilli</taxon>
        <taxon>Bacillales</taxon>
        <taxon>Bacillaceae</taxon>
        <taxon>Virgibacillus</taxon>
    </lineage>
</organism>
<accession>A0A024QA65</accession>
<dbReference type="EMBL" id="CCDP010000001">
    <property type="protein sequence ID" value="CDQ39167.1"/>
    <property type="molecule type" value="Genomic_DNA"/>
</dbReference>
<dbReference type="RefSeq" id="WP_155974746.1">
    <property type="nucleotide sequence ID" value="NZ_BNER01000003.1"/>
</dbReference>
<proteinExistence type="predicted"/>
<gene>
    <name evidence="1" type="ORF">BN990_01452</name>
</gene>
<comment type="caution">
    <text evidence="1">The sequence shown here is derived from an EMBL/GenBank/DDBJ whole genome shotgun (WGS) entry which is preliminary data.</text>
</comment>
<evidence type="ECO:0000313" key="1">
    <source>
        <dbReference type="EMBL" id="CDQ39167.1"/>
    </source>
</evidence>
<sequence length="47" mass="5316">MVTNQILILVIVHPDRLVGSILWFYVISLEMAITYCSKVALPDKVVI</sequence>
<keyword evidence="2" id="KW-1185">Reference proteome</keyword>
<reference evidence="1 2" key="1">
    <citation type="submission" date="2014-03" db="EMBL/GenBank/DDBJ databases">
        <authorList>
            <person name="Urmite Genomes U."/>
        </authorList>
    </citation>
    <scope>NUCLEOTIDE SEQUENCE [LARGE SCALE GENOMIC DNA]</scope>
    <source>
        <strain evidence="1 2">Vm-5</strain>
    </source>
</reference>
<protein>
    <submittedName>
        <fullName evidence="1">Uncharacterized protein</fullName>
    </submittedName>
</protein>
<dbReference type="AlphaFoldDB" id="A0A024QA65"/>
<evidence type="ECO:0000313" key="2">
    <source>
        <dbReference type="Proteomes" id="UP000028875"/>
    </source>
</evidence>